<proteinExistence type="predicted"/>
<name>A0ABR1PTG3_9PEZI</name>
<gene>
    <name evidence="2" type="ORF">PG986_014607</name>
</gene>
<feature type="compositionally biased region" description="Basic and acidic residues" evidence="1">
    <location>
        <begin position="161"/>
        <end position="172"/>
    </location>
</feature>
<organism evidence="2 3">
    <name type="scientific">Apiospora aurea</name>
    <dbReference type="NCBI Taxonomy" id="335848"/>
    <lineage>
        <taxon>Eukaryota</taxon>
        <taxon>Fungi</taxon>
        <taxon>Dikarya</taxon>
        <taxon>Ascomycota</taxon>
        <taxon>Pezizomycotina</taxon>
        <taxon>Sordariomycetes</taxon>
        <taxon>Xylariomycetidae</taxon>
        <taxon>Amphisphaeriales</taxon>
        <taxon>Apiosporaceae</taxon>
        <taxon>Apiospora</taxon>
    </lineage>
</organism>
<sequence length="251" mass="28896">MDLLGEGAEANLSSKDLHPDRIKYFHFPSNNMIWAENALSRYFGETRPDRHAIRRGLKKAPKTREANSGIRPPLEMDRSSEQGIQVHECHVILTIKDIIEELESMLHITKCHRTILKQYVDDAEKILDPYGDYGRAHTKMETSSRAIYKPVEDQLSEEELQERKNGLEETKKESNERQYYTWFMLKADELRELRASAVSTADSVKDLLELKQQQAGVVQAWQAVNQASETTKQGRSIMMFTLVTIVSVRDT</sequence>
<dbReference type="EMBL" id="JAQQWE010000010">
    <property type="protein sequence ID" value="KAK7937739.1"/>
    <property type="molecule type" value="Genomic_DNA"/>
</dbReference>
<evidence type="ECO:0000313" key="2">
    <source>
        <dbReference type="EMBL" id="KAK7937739.1"/>
    </source>
</evidence>
<evidence type="ECO:0000313" key="3">
    <source>
        <dbReference type="Proteomes" id="UP001391051"/>
    </source>
</evidence>
<keyword evidence="3" id="KW-1185">Reference proteome</keyword>
<comment type="caution">
    <text evidence="2">The sequence shown here is derived from an EMBL/GenBank/DDBJ whole genome shotgun (WGS) entry which is preliminary data.</text>
</comment>
<dbReference type="RefSeq" id="XP_066693067.1">
    <property type="nucleotide sequence ID" value="XM_066850829.1"/>
</dbReference>
<reference evidence="2 3" key="1">
    <citation type="submission" date="2023-01" db="EMBL/GenBank/DDBJ databases">
        <title>Analysis of 21 Apiospora genomes using comparative genomics revels a genus with tremendous synthesis potential of carbohydrate active enzymes and secondary metabolites.</title>
        <authorList>
            <person name="Sorensen T."/>
        </authorList>
    </citation>
    <scope>NUCLEOTIDE SEQUENCE [LARGE SCALE GENOMIC DNA]</scope>
    <source>
        <strain evidence="2 3">CBS 24483</strain>
    </source>
</reference>
<evidence type="ECO:0000256" key="1">
    <source>
        <dbReference type="SAM" id="MobiDB-lite"/>
    </source>
</evidence>
<accession>A0ABR1PTG3</accession>
<dbReference type="InterPro" id="IPR050829">
    <property type="entry name" value="CorA_MIT"/>
</dbReference>
<dbReference type="PANTHER" id="PTHR47685">
    <property type="entry name" value="MAGNESIUM TRANSPORT PROTEIN CORA"/>
    <property type="match status" value="1"/>
</dbReference>
<dbReference type="GeneID" id="92083891"/>
<feature type="region of interest" description="Disordered" evidence="1">
    <location>
        <begin position="56"/>
        <end position="81"/>
    </location>
</feature>
<protein>
    <submittedName>
        <fullName evidence="2">Ankyrin repeat protein</fullName>
    </submittedName>
</protein>
<dbReference type="PANTHER" id="PTHR47685:SF1">
    <property type="entry name" value="MAGNESIUM TRANSPORT PROTEIN CORA"/>
    <property type="match status" value="1"/>
</dbReference>
<dbReference type="Proteomes" id="UP001391051">
    <property type="component" value="Unassembled WGS sequence"/>
</dbReference>
<feature type="region of interest" description="Disordered" evidence="1">
    <location>
        <begin position="151"/>
        <end position="172"/>
    </location>
</feature>